<dbReference type="InterPro" id="IPR030906">
    <property type="entry name" value="Surf_polysacc"/>
</dbReference>
<dbReference type="InterPro" id="IPR043148">
    <property type="entry name" value="TagF_C"/>
</dbReference>
<protein>
    <recommendedName>
        <fullName evidence="3">Surface carbohydrate biosynthesis protein</fullName>
    </recommendedName>
</protein>
<name>A0ABU5E0F4_9PROT</name>
<dbReference type="SUPFAM" id="SSF53756">
    <property type="entry name" value="UDP-Glycosyltransferase/glycogen phosphorylase"/>
    <property type="match status" value="1"/>
</dbReference>
<dbReference type="RefSeq" id="WP_320501533.1">
    <property type="nucleotide sequence ID" value="NZ_JAXCLX010000002.1"/>
</dbReference>
<dbReference type="Gene3D" id="3.40.50.12580">
    <property type="match status" value="1"/>
</dbReference>
<gene>
    <name evidence="1" type="ORF">SMD31_14075</name>
</gene>
<accession>A0ABU5E0F4</accession>
<dbReference type="NCBIfam" id="TIGR04396">
    <property type="entry name" value="surf_polysacc"/>
    <property type="match status" value="1"/>
</dbReference>
<comment type="caution">
    <text evidence="1">The sequence shown here is derived from an EMBL/GenBank/DDBJ whole genome shotgun (WGS) entry which is preliminary data.</text>
</comment>
<evidence type="ECO:0000313" key="1">
    <source>
        <dbReference type="EMBL" id="MDY0873066.1"/>
    </source>
</evidence>
<keyword evidence="2" id="KW-1185">Reference proteome</keyword>
<dbReference type="Proteomes" id="UP001271769">
    <property type="component" value="Unassembled WGS sequence"/>
</dbReference>
<organism evidence="1 2">
    <name type="scientific">Dongia rigui</name>
    <dbReference type="NCBI Taxonomy" id="940149"/>
    <lineage>
        <taxon>Bacteria</taxon>
        <taxon>Pseudomonadati</taxon>
        <taxon>Pseudomonadota</taxon>
        <taxon>Alphaproteobacteria</taxon>
        <taxon>Rhodospirillales</taxon>
        <taxon>Dongiaceae</taxon>
        <taxon>Dongia</taxon>
    </lineage>
</organism>
<reference evidence="1 2" key="1">
    <citation type="journal article" date="2013" name="Antonie Van Leeuwenhoek">
        <title>Dongia rigui sp. nov., isolated from freshwater of a large wetland in Korea.</title>
        <authorList>
            <person name="Baik K.S."/>
            <person name="Hwang Y.M."/>
            <person name="Choi J.S."/>
            <person name="Kwon J."/>
            <person name="Seong C.N."/>
        </authorList>
    </citation>
    <scope>NUCLEOTIDE SEQUENCE [LARGE SCALE GENOMIC DNA]</scope>
    <source>
        <strain evidence="1 2">04SU4-P</strain>
    </source>
</reference>
<proteinExistence type="predicted"/>
<dbReference type="EMBL" id="JAXCLX010000002">
    <property type="protein sequence ID" value="MDY0873066.1"/>
    <property type="molecule type" value="Genomic_DNA"/>
</dbReference>
<evidence type="ECO:0000313" key="2">
    <source>
        <dbReference type="Proteomes" id="UP001271769"/>
    </source>
</evidence>
<evidence type="ECO:0008006" key="3">
    <source>
        <dbReference type="Google" id="ProtNLM"/>
    </source>
</evidence>
<sequence>MSTSPSADAAPLRGKRAPLQRLLYLPMEIASRELDSRLLLAALALKRGFEVVLGQKWLIERNVDVMPPGIYLSKTLTQRDAKSLVQAKERGYVVAAIDEEMPGLVTSPDELRWIADDAVDVTDRIFISGEHNSASVRQRFPKAAGRVISALNPRWDLLRPGLRDFYEQEAAALRARFGSFILINTNLGFTNSEKGSAEEIISEQERLGKLSMANPKHVAYVNGILAMESANRETIVRLIDELPKRFPDRRIVLRPHPSERLDTWRSQVDGHAVVDVIREGPAIPWILAADVLVHTNCTTGVEAAALDTPAVCVLPTETATNDRYLSNRVNPVARTVEETLDLIDAAGTMHANANFYSRDMRDAFRKAMSYEDNHLGAEHVLNELEEMAHERGMPQQRAGSSRFRPQMGFAWNLEDKNVRGALFPSLEQDHVASRIAAIAKVIGVSISPQVHECGSKVMLLSAHDLPIDVKLRRFFGMTRTA</sequence>